<reference evidence="1" key="1">
    <citation type="submission" date="2020-08" db="EMBL/GenBank/DDBJ databases">
        <title>Genomic Encyclopedia of Type Strains, Phase IV (KMG-V): Genome sequencing to study the core and pangenomes of soil and plant-associated prokaryotes.</title>
        <authorList>
            <person name="Whitman W."/>
        </authorList>
    </citation>
    <scope>NUCLEOTIDE SEQUENCE</scope>
    <source>
        <strain evidence="1">M8UP15</strain>
    </source>
</reference>
<dbReference type="EMBL" id="JACHEA010000001">
    <property type="protein sequence ID" value="MBB5340743.1"/>
    <property type="molecule type" value="Genomic_DNA"/>
</dbReference>
<evidence type="ECO:0000313" key="1">
    <source>
        <dbReference type="EMBL" id="MBB5340743.1"/>
    </source>
</evidence>
<gene>
    <name evidence="1" type="ORF">HDF13_003076</name>
</gene>
<comment type="caution">
    <text evidence="1">The sequence shown here is derived from an EMBL/GenBank/DDBJ whole genome shotgun (WGS) entry which is preliminary data.</text>
</comment>
<keyword evidence="2" id="KW-1185">Reference proteome</keyword>
<protein>
    <submittedName>
        <fullName evidence="1">Uncharacterized protein</fullName>
    </submittedName>
</protein>
<accession>A0ACC5P2C8</accession>
<proteinExistence type="predicted"/>
<dbReference type="Proteomes" id="UP000569005">
    <property type="component" value="Unassembled WGS sequence"/>
</dbReference>
<evidence type="ECO:0000313" key="2">
    <source>
        <dbReference type="Proteomes" id="UP000569005"/>
    </source>
</evidence>
<organism evidence="1 2">
    <name type="scientific">Tunturiibacter gelidiferens</name>
    <dbReference type="NCBI Taxonomy" id="3069689"/>
    <lineage>
        <taxon>Bacteria</taxon>
        <taxon>Pseudomonadati</taxon>
        <taxon>Acidobacteriota</taxon>
        <taxon>Terriglobia</taxon>
        <taxon>Terriglobales</taxon>
        <taxon>Acidobacteriaceae</taxon>
        <taxon>Tunturiibacter</taxon>
    </lineage>
</organism>
<name>A0ACC5P2C8_9BACT</name>
<sequence>MRSMRISIATTAFCMLTGYAQQSPYAQSATPNSVPAGNPTLAIQPAVLAVASGDTVSEANREMISKDLMDKVRRAATEQSVNSPEFRISQHVDYFPMRYGLEPVLPMSSIIEWTGPGRGPERLSVVESVDDLSLSTSVMERAIQMSWDGHRLAWERDGRLHPGRYLWRIAVHDGNGRVFASAAQKIAVEAPQKALIEVSSVIMGKSCEEQVGSVNGLRRRTTVDRDDDEMLHSQIDPMRAVDCRIKPEASDRFAPSDRLHAFVRIYPNGKLEKRGASSWTAKFILRSKDDPIATEKETAFRVDSASGYLAYVEMSLDTPGMPPGQYTLDVVMRGPGIRKELTESRSISIEPPVAAREKSVAAEIRKHVDE</sequence>